<dbReference type="Gene3D" id="3.90.550.10">
    <property type="entry name" value="Spore Coat Polysaccharide Biosynthesis Protein SpsA, Chain A"/>
    <property type="match status" value="1"/>
</dbReference>
<accession>A0AAW6M2K6</accession>
<comment type="caution">
    <text evidence="5">The sequence shown here is derived from an EMBL/GenBank/DDBJ whole genome shotgun (WGS) entry which is preliminary data.</text>
</comment>
<dbReference type="PANTHER" id="PTHR43685">
    <property type="entry name" value="GLYCOSYLTRANSFERASE"/>
    <property type="match status" value="1"/>
</dbReference>
<evidence type="ECO:0000256" key="2">
    <source>
        <dbReference type="ARBA" id="ARBA00022676"/>
    </source>
</evidence>
<evidence type="ECO:0000256" key="3">
    <source>
        <dbReference type="ARBA" id="ARBA00022679"/>
    </source>
</evidence>
<dbReference type="Proteomes" id="UP001221924">
    <property type="component" value="Unassembled WGS sequence"/>
</dbReference>
<dbReference type="InterPro" id="IPR001173">
    <property type="entry name" value="Glyco_trans_2-like"/>
</dbReference>
<evidence type="ECO:0000259" key="4">
    <source>
        <dbReference type="Pfam" id="PF00535"/>
    </source>
</evidence>
<evidence type="ECO:0000313" key="6">
    <source>
        <dbReference type="Proteomes" id="UP001221924"/>
    </source>
</evidence>
<reference evidence="5" key="1">
    <citation type="submission" date="2023-03" db="EMBL/GenBank/DDBJ databases">
        <title>DFI Biobank Strains.</title>
        <authorList>
            <person name="Mostad J."/>
            <person name="Paddock L."/>
            <person name="Medina S."/>
            <person name="Waligurski E."/>
            <person name="Barat B."/>
            <person name="Smith R."/>
            <person name="Burgo V."/>
            <person name="Metcalfe C."/>
            <person name="Woodson C."/>
            <person name="Sundararajan A."/>
            <person name="Ramaswamy R."/>
            <person name="Lin H."/>
            <person name="Pamer E.G."/>
        </authorList>
    </citation>
    <scope>NUCLEOTIDE SEQUENCE</scope>
    <source>
        <strain evidence="5">DFI.9.5</strain>
    </source>
</reference>
<dbReference type="Pfam" id="PF00535">
    <property type="entry name" value="Glycos_transf_2"/>
    <property type="match status" value="1"/>
</dbReference>
<dbReference type="SUPFAM" id="SSF53448">
    <property type="entry name" value="Nucleotide-diphospho-sugar transferases"/>
    <property type="match status" value="1"/>
</dbReference>
<dbReference type="AlphaFoldDB" id="A0AAW6M2K6"/>
<feature type="domain" description="Glycosyltransferase 2-like" evidence="4">
    <location>
        <begin position="7"/>
        <end position="141"/>
    </location>
</feature>
<sequence length="317" mass="36557">MDLTLTICMYNAEQYIEKTLCSILSQTKQDFQLLIVDDCSTDNSVECVEHFFQEHPRQYVLKLLNENQGIAYARNYALNVAVTKFMVFVDADDLPLPTLLEKEYALLTSDQDLMAVSSWSEFIDKQGCRIKGGLYIGETDKESFKKRAEQGKRIFLPIQTMFDRSCAIRVGGFCCTGFPKGRPRYQDFCEDLDLWTRMSDLYTEGKAIVSIPEVLYQYRKGDGLSSNHFNMIIKMQYTKQNVRRRRMGLPNLTFSEYYASLSEDDLKTLKRDSMAADALKNGVFNLKQGNISKGVWNILSSIWYKPSYIIQKLNANF</sequence>
<dbReference type="GO" id="GO:0016757">
    <property type="term" value="F:glycosyltransferase activity"/>
    <property type="evidence" value="ECO:0007669"/>
    <property type="project" value="UniProtKB-KW"/>
</dbReference>
<gene>
    <name evidence="5" type="ORF">PZH42_07175</name>
</gene>
<dbReference type="InterPro" id="IPR029044">
    <property type="entry name" value="Nucleotide-diphossugar_trans"/>
</dbReference>
<organism evidence="5 6">
    <name type="scientific">Bacteroides cellulosilyticus</name>
    <dbReference type="NCBI Taxonomy" id="246787"/>
    <lineage>
        <taxon>Bacteria</taxon>
        <taxon>Pseudomonadati</taxon>
        <taxon>Bacteroidota</taxon>
        <taxon>Bacteroidia</taxon>
        <taxon>Bacteroidales</taxon>
        <taxon>Bacteroidaceae</taxon>
        <taxon>Bacteroides</taxon>
    </lineage>
</organism>
<dbReference type="PANTHER" id="PTHR43685:SF5">
    <property type="entry name" value="GLYCOSYLTRANSFERASE EPSE-RELATED"/>
    <property type="match status" value="1"/>
</dbReference>
<keyword evidence="2" id="KW-0328">Glycosyltransferase</keyword>
<dbReference type="RefSeq" id="WP_149923964.1">
    <property type="nucleotide sequence ID" value="NZ_CAXKYC010000002.1"/>
</dbReference>
<dbReference type="EMBL" id="JARFID010000005">
    <property type="protein sequence ID" value="MDE8693882.1"/>
    <property type="molecule type" value="Genomic_DNA"/>
</dbReference>
<comment type="similarity">
    <text evidence="1">Belongs to the glycosyltransferase 2 family.</text>
</comment>
<protein>
    <submittedName>
        <fullName evidence="5">Glycosyltransferase family A protein</fullName>
    </submittedName>
</protein>
<evidence type="ECO:0000313" key="5">
    <source>
        <dbReference type="EMBL" id="MDE8693882.1"/>
    </source>
</evidence>
<proteinExistence type="inferred from homology"/>
<dbReference type="InterPro" id="IPR050834">
    <property type="entry name" value="Glycosyltransf_2"/>
</dbReference>
<evidence type="ECO:0000256" key="1">
    <source>
        <dbReference type="ARBA" id="ARBA00006739"/>
    </source>
</evidence>
<name>A0AAW6M2K6_9BACE</name>
<keyword evidence="3" id="KW-0808">Transferase</keyword>
<dbReference type="CDD" id="cd00761">
    <property type="entry name" value="Glyco_tranf_GTA_type"/>
    <property type="match status" value="1"/>
</dbReference>